<dbReference type="InterPro" id="IPR050188">
    <property type="entry name" value="RluA_PseudoU_synthase"/>
</dbReference>
<dbReference type="InterPro" id="IPR020103">
    <property type="entry name" value="PsdUridine_synth_cat_dom_sf"/>
</dbReference>
<dbReference type="Gene3D" id="3.30.2350.10">
    <property type="entry name" value="Pseudouridine synthase"/>
    <property type="match status" value="1"/>
</dbReference>
<dbReference type="SUPFAM" id="SSF55120">
    <property type="entry name" value="Pseudouridine synthase"/>
    <property type="match status" value="1"/>
</dbReference>
<accession>A0A8A4TCZ3</accession>
<evidence type="ECO:0000313" key="4">
    <source>
        <dbReference type="Proteomes" id="UP000663929"/>
    </source>
</evidence>
<name>A0A8A4TCZ3_SULCO</name>
<sequence>MLNQGQRVVLPLKPTDMNRSLADYVARHAPIFRGHDVCGYLAERRFHVNGEPAPAETILQSGDKLELMRPPWHEPEVPRDFPIVFEDADVLVVDKPAGIPITPTGPFLTHSLLHLLRNEFANPDLAPIHRLDLETSGLIAFAKRVEARGWFQSQFQRQTVEKRYEALVFGRIPKDLHLVDIALDRDTLIHSKFVPHPQGKPARTEILDRHHWGTYSFVSLRPLSGRTHQIRAHLAAVGHPIVGDKKYGSNPGLFLKWLETKDTKLYLNEWKLPAQALHNRGLILQDRKGCRLVLHSERDVAHSWQRGIASIDGDIQIS</sequence>
<keyword evidence="4" id="KW-1185">Reference proteome</keyword>
<gene>
    <name evidence="3" type="ORF">J3U87_18265</name>
</gene>
<dbReference type="Pfam" id="PF00849">
    <property type="entry name" value="PseudoU_synth_2"/>
    <property type="match status" value="1"/>
</dbReference>
<feature type="domain" description="Pseudouridine synthase RsuA/RluA-like" evidence="2">
    <location>
        <begin position="89"/>
        <end position="236"/>
    </location>
</feature>
<dbReference type="GO" id="GO:0009982">
    <property type="term" value="F:pseudouridine synthase activity"/>
    <property type="evidence" value="ECO:0007669"/>
    <property type="project" value="InterPro"/>
</dbReference>
<proteinExistence type="inferred from homology"/>
<dbReference type="CDD" id="cd02869">
    <property type="entry name" value="PseudoU_synth_RluA_like"/>
    <property type="match status" value="1"/>
</dbReference>
<dbReference type="AlphaFoldDB" id="A0A8A4TCZ3"/>
<dbReference type="GO" id="GO:0140098">
    <property type="term" value="F:catalytic activity, acting on RNA"/>
    <property type="evidence" value="ECO:0007669"/>
    <property type="project" value="UniProtKB-ARBA"/>
</dbReference>
<evidence type="ECO:0000313" key="3">
    <source>
        <dbReference type="EMBL" id="QTD47543.1"/>
    </source>
</evidence>
<dbReference type="PANTHER" id="PTHR21600">
    <property type="entry name" value="MITOCHONDRIAL RNA PSEUDOURIDINE SYNTHASE"/>
    <property type="match status" value="1"/>
</dbReference>
<comment type="similarity">
    <text evidence="1">Belongs to the pseudouridine synthase RluA family.</text>
</comment>
<reference evidence="3" key="1">
    <citation type="submission" date="2021-03" db="EMBL/GenBank/DDBJ databases">
        <title>Acanthopleuribacteraceae sp. M133.</title>
        <authorList>
            <person name="Wang G."/>
        </authorList>
    </citation>
    <scope>NUCLEOTIDE SEQUENCE</scope>
    <source>
        <strain evidence="3">M133</strain>
    </source>
</reference>
<evidence type="ECO:0000256" key="1">
    <source>
        <dbReference type="ARBA" id="ARBA00010876"/>
    </source>
</evidence>
<dbReference type="EMBL" id="CP071793">
    <property type="protein sequence ID" value="QTD47543.1"/>
    <property type="molecule type" value="Genomic_DNA"/>
</dbReference>
<protein>
    <submittedName>
        <fullName evidence="3">RluA family pseudouridine synthase</fullName>
    </submittedName>
</protein>
<dbReference type="PANTHER" id="PTHR21600:SF87">
    <property type="entry name" value="RNA PSEUDOURIDYLATE SYNTHASE DOMAIN-CONTAINING PROTEIN 1"/>
    <property type="match status" value="1"/>
</dbReference>
<dbReference type="InterPro" id="IPR006145">
    <property type="entry name" value="PsdUridine_synth_RsuA/RluA"/>
</dbReference>
<dbReference type="RefSeq" id="WP_237377212.1">
    <property type="nucleotide sequence ID" value="NZ_CP071793.1"/>
</dbReference>
<organism evidence="3 4">
    <name type="scientific">Sulfidibacter corallicola</name>
    <dbReference type="NCBI Taxonomy" id="2818388"/>
    <lineage>
        <taxon>Bacteria</taxon>
        <taxon>Pseudomonadati</taxon>
        <taxon>Acidobacteriota</taxon>
        <taxon>Holophagae</taxon>
        <taxon>Acanthopleuribacterales</taxon>
        <taxon>Acanthopleuribacteraceae</taxon>
        <taxon>Sulfidibacter</taxon>
    </lineage>
</organism>
<dbReference type="GO" id="GO:0000455">
    <property type="term" value="P:enzyme-directed rRNA pseudouridine synthesis"/>
    <property type="evidence" value="ECO:0007669"/>
    <property type="project" value="TreeGrafter"/>
</dbReference>
<dbReference type="Proteomes" id="UP000663929">
    <property type="component" value="Chromosome"/>
</dbReference>
<evidence type="ECO:0000259" key="2">
    <source>
        <dbReference type="Pfam" id="PF00849"/>
    </source>
</evidence>
<dbReference type="GO" id="GO:0003723">
    <property type="term" value="F:RNA binding"/>
    <property type="evidence" value="ECO:0007669"/>
    <property type="project" value="InterPro"/>
</dbReference>
<dbReference type="KEGG" id="scor:J3U87_18265"/>